<gene>
    <name evidence="6" type="ORF">G3I74_05625</name>
</gene>
<evidence type="ECO:0000259" key="5">
    <source>
        <dbReference type="Pfam" id="PF00149"/>
    </source>
</evidence>
<accession>A0A845V5G2</accession>
<name>A0A845V5G2_9GAMM</name>
<organism evidence="6 7">
    <name type="scientific">Wenzhouxiangella limi</name>
    <dbReference type="NCBI Taxonomy" id="2707351"/>
    <lineage>
        <taxon>Bacteria</taxon>
        <taxon>Pseudomonadati</taxon>
        <taxon>Pseudomonadota</taxon>
        <taxon>Gammaproteobacteria</taxon>
        <taxon>Chromatiales</taxon>
        <taxon>Wenzhouxiangellaceae</taxon>
        <taxon>Wenzhouxiangella</taxon>
    </lineage>
</organism>
<evidence type="ECO:0000256" key="4">
    <source>
        <dbReference type="ARBA" id="ARBA00025742"/>
    </source>
</evidence>
<reference evidence="6 7" key="1">
    <citation type="submission" date="2020-02" db="EMBL/GenBank/DDBJ databases">
        <authorList>
            <person name="Zhang X.-Y."/>
        </authorList>
    </citation>
    <scope>NUCLEOTIDE SEQUENCE [LARGE SCALE GENOMIC DNA]</scope>
    <source>
        <strain evidence="6 7">C33</strain>
    </source>
</reference>
<dbReference type="Proteomes" id="UP000484885">
    <property type="component" value="Unassembled WGS sequence"/>
</dbReference>
<comment type="caution">
    <text evidence="6">The sequence shown here is derived from an EMBL/GenBank/DDBJ whole genome shotgun (WGS) entry which is preliminary data.</text>
</comment>
<dbReference type="InterPro" id="IPR004843">
    <property type="entry name" value="Calcineurin-like_PHP"/>
</dbReference>
<sequence length="256" mass="27845">MSERPQRIAFPMTKPFTLVQLSDCHLSADPGAEYRGQNADANLLSLLPACRLLAPDGVVLSGDVAEDGSAEAYRRAARMIAGLAPDTAWIPGNHDERATMSEVFDAAGYRAGPLLDWGGWRIVLVDSAVSDRPEGHLDDVRAAPLQDLPAERPTIVFVHHQPIAVGSPWIDKYPLIEPERFWAMLNPQAVKVVAFGHVHQAFSGQHRGIACLSAPSSVANSQPGMDRFTLDPTGPKARWFRLWPDGRWLSGIVSAG</sequence>
<dbReference type="InterPro" id="IPR029052">
    <property type="entry name" value="Metallo-depent_PP-like"/>
</dbReference>
<keyword evidence="1" id="KW-0479">Metal-binding</keyword>
<keyword evidence="2" id="KW-0378">Hydrolase</keyword>
<evidence type="ECO:0000256" key="2">
    <source>
        <dbReference type="ARBA" id="ARBA00022801"/>
    </source>
</evidence>
<dbReference type="GO" id="GO:0046872">
    <property type="term" value="F:metal ion binding"/>
    <property type="evidence" value="ECO:0007669"/>
    <property type="project" value="UniProtKB-KW"/>
</dbReference>
<dbReference type="Pfam" id="PF00149">
    <property type="entry name" value="Metallophos"/>
    <property type="match status" value="1"/>
</dbReference>
<evidence type="ECO:0000256" key="1">
    <source>
        <dbReference type="ARBA" id="ARBA00022723"/>
    </source>
</evidence>
<dbReference type="PANTHER" id="PTHR42988:SF2">
    <property type="entry name" value="CYCLIC NUCLEOTIDE PHOSPHODIESTERASE CBUA0032-RELATED"/>
    <property type="match status" value="1"/>
</dbReference>
<dbReference type="SUPFAM" id="SSF56300">
    <property type="entry name" value="Metallo-dependent phosphatases"/>
    <property type="match status" value="1"/>
</dbReference>
<dbReference type="PANTHER" id="PTHR42988">
    <property type="entry name" value="PHOSPHOHYDROLASE"/>
    <property type="match status" value="1"/>
</dbReference>
<dbReference type="AlphaFoldDB" id="A0A845V5G2"/>
<evidence type="ECO:0000256" key="3">
    <source>
        <dbReference type="ARBA" id="ARBA00023004"/>
    </source>
</evidence>
<dbReference type="Gene3D" id="3.60.21.10">
    <property type="match status" value="1"/>
</dbReference>
<dbReference type="RefSeq" id="WP_164210601.1">
    <property type="nucleotide sequence ID" value="NZ_JAAGSC010000037.1"/>
</dbReference>
<keyword evidence="3" id="KW-0408">Iron</keyword>
<evidence type="ECO:0000313" key="7">
    <source>
        <dbReference type="Proteomes" id="UP000484885"/>
    </source>
</evidence>
<comment type="similarity">
    <text evidence="4">Belongs to the cyclic nucleotide phosphodiesterase class-III family.</text>
</comment>
<dbReference type="GO" id="GO:0016787">
    <property type="term" value="F:hydrolase activity"/>
    <property type="evidence" value="ECO:0007669"/>
    <property type="project" value="UniProtKB-KW"/>
</dbReference>
<keyword evidence="7" id="KW-1185">Reference proteome</keyword>
<proteinExistence type="inferred from homology"/>
<protein>
    <recommendedName>
        <fullName evidence="5">Calcineurin-like phosphoesterase domain-containing protein</fullName>
    </recommendedName>
</protein>
<dbReference type="InterPro" id="IPR050884">
    <property type="entry name" value="CNP_phosphodiesterase-III"/>
</dbReference>
<dbReference type="EMBL" id="JAAGSC010000037">
    <property type="protein sequence ID" value="NDY95205.1"/>
    <property type="molecule type" value="Genomic_DNA"/>
</dbReference>
<feature type="domain" description="Calcineurin-like phosphoesterase" evidence="5">
    <location>
        <begin position="17"/>
        <end position="200"/>
    </location>
</feature>
<evidence type="ECO:0000313" key="6">
    <source>
        <dbReference type="EMBL" id="NDY95205.1"/>
    </source>
</evidence>